<feature type="transmembrane region" description="Helical" evidence="8">
    <location>
        <begin position="199"/>
        <end position="217"/>
    </location>
</feature>
<evidence type="ECO:0000313" key="11">
    <source>
        <dbReference type="Proteomes" id="UP001293791"/>
    </source>
</evidence>
<dbReference type="Gene3D" id="3.40.1690.10">
    <property type="entry name" value="secretion proteins EscU"/>
    <property type="match status" value="1"/>
</dbReference>
<dbReference type="InterPro" id="IPR029025">
    <property type="entry name" value="T3SS_substrate_exporter_C"/>
</dbReference>
<keyword evidence="10" id="KW-0966">Cell projection</keyword>
<name>A0ABU5L8Q9_9RICK</name>
<keyword evidence="11" id="KW-1185">Reference proteome</keyword>
<protein>
    <recommendedName>
        <fullName evidence="2 8">Flagellar biosynthetic protein FlhB</fullName>
    </recommendedName>
</protein>
<comment type="function">
    <text evidence="7 8">Required for formation of the rod structure in the basal body of the flagellar apparatus. Together with FliI and FliH, may constitute the export apparatus of flagellin.</text>
</comment>
<feature type="region of interest" description="Disordered" evidence="9">
    <location>
        <begin position="1"/>
        <end position="28"/>
    </location>
</feature>
<dbReference type="Pfam" id="PF01312">
    <property type="entry name" value="Bac_export_2"/>
    <property type="match status" value="1"/>
</dbReference>
<dbReference type="InterPro" id="IPR006136">
    <property type="entry name" value="FlhB"/>
</dbReference>
<reference evidence="10 11" key="1">
    <citation type="submission" date="2023-02" db="EMBL/GenBank/DDBJ databases">
        <title>Host association and intracellularity evolved multiple times independently in the Rickettsiales.</title>
        <authorList>
            <person name="Castelli M."/>
            <person name="Nardi T."/>
            <person name="Gammuto L."/>
            <person name="Bellinzona G."/>
            <person name="Sabaneyeva E."/>
            <person name="Potekhin A."/>
            <person name="Serra V."/>
            <person name="Petroni G."/>
            <person name="Sassera D."/>
        </authorList>
    </citation>
    <scope>NUCLEOTIDE SEQUENCE [LARGE SCALE GENOMIC DNA]</scope>
    <source>
        <strain evidence="10 11">BOD18</strain>
    </source>
</reference>
<sequence>MAEEQKREQDSSQKTEDPTPRQIEEARKKGKVINSKELSSFVLFLSFTVFILLAGDLYFRNVFFSLKYYFENIYNFSFSNETWINAAFNALSIIMKFVIIPALIISILIFINYLVQHSGLVTSLDPITPKLSKISPIAGLKRIFSMKSVVELIKGIIKMLFVGCAIYLGIKSDYKVIKNSYTIDLSHLLQLLKNEISEIMIATCCVMFLIGILDYIYQRYEYIKGLKMSKQDIKDEHKNTEGDQDIKQKRKQIMRERLNKMTLTKAQDADVIVTNPTHYAIALEYTPASFMAPRVIAKGADLLALEIKKIGQSKNIPIFEDKLLARKLYNEVEIEQMIPVRYYNAVAKVMLYVANLKGKSYFENKKPKKG</sequence>
<feature type="transmembrane region" description="Helical" evidence="8">
    <location>
        <begin position="38"/>
        <end position="59"/>
    </location>
</feature>
<evidence type="ECO:0000256" key="4">
    <source>
        <dbReference type="ARBA" id="ARBA00022795"/>
    </source>
</evidence>
<dbReference type="InterPro" id="IPR006135">
    <property type="entry name" value="T3SS_substrate_exporter"/>
</dbReference>
<keyword evidence="8" id="KW-0812">Transmembrane</keyword>
<gene>
    <name evidence="8" type="primary">flhB</name>
    <name evidence="10" type="ORF">Cyrtocomes_00898</name>
</gene>
<evidence type="ECO:0000256" key="8">
    <source>
        <dbReference type="RuleBase" id="RU364091"/>
    </source>
</evidence>
<dbReference type="PANTHER" id="PTHR30531:SF14">
    <property type="entry name" value="SURFACE PRESENTATION OF ANTIGENS PROTEIN SPAS"/>
    <property type="match status" value="1"/>
</dbReference>
<keyword evidence="6 8" id="KW-1006">Bacterial flagellum protein export</keyword>
<proteinExistence type="inferred from homology"/>
<keyword evidence="3 8" id="KW-0813">Transport</keyword>
<keyword evidence="4 8" id="KW-1005">Bacterial flagellum biogenesis</keyword>
<comment type="caution">
    <text evidence="10">The sequence shown here is derived from an EMBL/GenBank/DDBJ whole genome shotgun (WGS) entry which is preliminary data.</text>
</comment>
<keyword evidence="8" id="KW-1003">Cell membrane</keyword>
<evidence type="ECO:0000256" key="3">
    <source>
        <dbReference type="ARBA" id="ARBA00022448"/>
    </source>
</evidence>
<dbReference type="NCBIfam" id="TIGR00328">
    <property type="entry name" value="flhB"/>
    <property type="match status" value="1"/>
</dbReference>
<evidence type="ECO:0000256" key="2">
    <source>
        <dbReference type="ARBA" id="ARBA00021622"/>
    </source>
</evidence>
<dbReference type="SUPFAM" id="SSF160544">
    <property type="entry name" value="EscU C-terminal domain-like"/>
    <property type="match status" value="1"/>
</dbReference>
<keyword evidence="10" id="KW-0282">Flagellum</keyword>
<dbReference type="RefSeq" id="WP_322497973.1">
    <property type="nucleotide sequence ID" value="NZ_JARGYT010000056.1"/>
</dbReference>
<dbReference type="EMBL" id="JARGYT010000056">
    <property type="protein sequence ID" value="MDZ5762511.1"/>
    <property type="molecule type" value="Genomic_DNA"/>
</dbReference>
<dbReference type="PRINTS" id="PR00950">
    <property type="entry name" value="TYPE3IMSPROT"/>
</dbReference>
<organism evidence="10 11">
    <name type="scientific">Candidatus Cyrtobacter comes</name>
    <dbReference type="NCBI Taxonomy" id="675776"/>
    <lineage>
        <taxon>Bacteria</taxon>
        <taxon>Pseudomonadati</taxon>
        <taxon>Pseudomonadota</taxon>
        <taxon>Alphaproteobacteria</taxon>
        <taxon>Rickettsiales</taxon>
        <taxon>Candidatus Midichloriaceae</taxon>
        <taxon>Candidatus Cyrtobacter</taxon>
    </lineage>
</organism>
<feature type="transmembrane region" description="Helical" evidence="8">
    <location>
        <begin position="93"/>
        <end position="115"/>
    </location>
</feature>
<accession>A0ABU5L8Q9</accession>
<keyword evidence="10" id="KW-0969">Cilium</keyword>
<evidence type="ECO:0000313" key="10">
    <source>
        <dbReference type="EMBL" id="MDZ5762511.1"/>
    </source>
</evidence>
<evidence type="ECO:0000256" key="6">
    <source>
        <dbReference type="ARBA" id="ARBA00023225"/>
    </source>
</evidence>
<evidence type="ECO:0000256" key="5">
    <source>
        <dbReference type="ARBA" id="ARBA00022927"/>
    </source>
</evidence>
<evidence type="ECO:0000256" key="7">
    <source>
        <dbReference type="ARBA" id="ARBA00025078"/>
    </source>
</evidence>
<feature type="transmembrane region" description="Helical" evidence="8">
    <location>
        <begin position="152"/>
        <end position="170"/>
    </location>
</feature>
<comment type="similarity">
    <text evidence="1 8">Belongs to the type III secretion exporter family.</text>
</comment>
<dbReference type="Proteomes" id="UP001293791">
    <property type="component" value="Unassembled WGS sequence"/>
</dbReference>
<keyword evidence="5 8" id="KW-0653">Protein transport</keyword>
<comment type="subcellular location">
    <subcellularLocation>
        <location evidence="8">Cell membrane</location>
    </subcellularLocation>
</comment>
<evidence type="ECO:0000256" key="9">
    <source>
        <dbReference type="SAM" id="MobiDB-lite"/>
    </source>
</evidence>
<feature type="compositionally biased region" description="Basic and acidic residues" evidence="9">
    <location>
        <begin position="1"/>
        <end position="27"/>
    </location>
</feature>
<keyword evidence="8" id="KW-0472">Membrane</keyword>
<dbReference type="PANTHER" id="PTHR30531">
    <property type="entry name" value="FLAGELLAR BIOSYNTHETIC PROTEIN FLHB"/>
    <property type="match status" value="1"/>
</dbReference>
<evidence type="ECO:0000256" key="1">
    <source>
        <dbReference type="ARBA" id="ARBA00010690"/>
    </source>
</evidence>
<keyword evidence="8" id="KW-1133">Transmembrane helix</keyword>